<name>A0ACD4NTJ9_9HYPH</name>
<sequence>MDTLTRMRAFIAVIENEGFSAAARKTGRSKALLSKYVRELEDELGVLLINRTTRQVALTAAGEVYLPRAAAILADLESLNEEAREATGETKGTIRVSAARTFGDAELGLSLVDFAKQHPDISLDVHLDDNFVNLVEEGFDVAIRMTRLADSAMIARRLTALDFVIVASPDFIERHGRPTHPTQLAKFPAVIDSNARMFSNWLFRDPKTSETITVAVSGQFTANSPVTVRAAALAGLGLALSPSFVVRNEIARGELVTVLDEFMPGEAGIYAVFPHRRHLPTRVRLFVDFLATWFRKCEAYREIPRPAETTAA</sequence>
<evidence type="ECO:0000313" key="2">
    <source>
        <dbReference type="Proteomes" id="UP001163223"/>
    </source>
</evidence>
<accession>A0ACD4NTJ9</accession>
<evidence type="ECO:0000313" key="1">
    <source>
        <dbReference type="EMBL" id="WAJ30256.1"/>
    </source>
</evidence>
<dbReference type="Proteomes" id="UP001163223">
    <property type="component" value="Chromosome"/>
</dbReference>
<dbReference type="EMBL" id="CP113520">
    <property type="protein sequence ID" value="WAJ30256.1"/>
    <property type="molecule type" value="Genomic_DNA"/>
</dbReference>
<keyword evidence="2" id="KW-1185">Reference proteome</keyword>
<proteinExistence type="predicted"/>
<reference evidence="1" key="1">
    <citation type="submission" date="2022-11" db="EMBL/GenBank/DDBJ databases">
        <title>beta-Carotene-producing bacterium, Jeongeuplla avenae sp. nov., alleviates the salt stress of Arabidopsis seedlings.</title>
        <authorList>
            <person name="Jiang L."/>
            <person name="Lee J."/>
        </authorList>
    </citation>
    <scope>NUCLEOTIDE SEQUENCE</scope>
    <source>
        <strain evidence="1">DY_R2A_6</strain>
    </source>
</reference>
<gene>
    <name evidence="1" type="ORF">OXU80_08645</name>
</gene>
<protein>
    <submittedName>
        <fullName evidence="1">LysR substrate-binding domain-containing protein</fullName>
    </submittedName>
</protein>
<organism evidence="1 2">
    <name type="scientific">Antarcticirhabdus aurantiaca</name>
    <dbReference type="NCBI Taxonomy" id="2606717"/>
    <lineage>
        <taxon>Bacteria</taxon>
        <taxon>Pseudomonadati</taxon>
        <taxon>Pseudomonadota</taxon>
        <taxon>Alphaproteobacteria</taxon>
        <taxon>Hyphomicrobiales</taxon>
        <taxon>Aurantimonadaceae</taxon>
        <taxon>Antarcticirhabdus</taxon>
    </lineage>
</organism>